<feature type="domain" description="HTH CENPB-type" evidence="6">
    <location>
        <begin position="50"/>
        <end position="122"/>
    </location>
</feature>
<dbReference type="OrthoDB" id="125347at2759"/>
<keyword evidence="7" id="KW-1185">Reference proteome</keyword>
<dbReference type="PROSITE" id="PS50960">
    <property type="entry name" value="HTH_PSQ"/>
    <property type="match status" value="1"/>
</dbReference>
<feature type="DNA-binding region" description="H-T-H motif" evidence="4">
    <location>
        <begin position="13"/>
        <end position="33"/>
    </location>
</feature>
<proteinExistence type="predicted"/>
<dbReference type="Gene3D" id="1.10.10.60">
    <property type="entry name" value="Homeodomain-like"/>
    <property type="match status" value="2"/>
</dbReference>
<dbReference type="GeneID" id="111364315"/>
<evidence type="ECO:0000259" key="5">
    <source>
        <dbReference type="PROSITE" id="PS50960"/>
    </source>
</evidence>
<dbReference type="SMART" id="SM00674">
    <property type="entry name" value="CENPB"/>
    <property type="match status" value="1"/>
</dbReference>
<feature type="non-terminal residue" evidence="8">
    <location>
        <position position="500"/>
    </location>
</feature>
<dbReference type="Pfam" id="PF03184">
    <property type="entry name" value="DDE_1"/>
    <property type="match status" value="1"/>
</dbReference>
<evidence type="ECO:0000259" key="6">
    <source>
        <dbReference type="PROSITE" id="PS51253"/>
    </source>
</evidence>
<evidence type="ECO:0000256" key="1">
    <source>
        <dbReference type="ARBA" id="ARBA00004123"/>
    </source>
</evidence>
<accession>A0A9J7ERQ0</accession>
<dbReference type="GO" id="GO:0005634">
    <property type="term" value="C:nucleus"/>
    <property type="evidence" value="ECO:0007669"/>
    <property type="project" value="UniProtKB-SubCell"/>
</dbReference>
<evidence type="ECO:0000313" key="8">
    <source>
        <dbReference type="RefSeq" id="XP_022836932.1"/>
    </source>
</evidence>
<dbReference type="InterPro" id="IPR036397">
    <property type="entry name" value="RNaseH_sf"/>
</dbReference>
<dbReference type="AlphaFoldDB" id="A0A9J7ERQ0"/>
<dbReference type="GO" id="GO:0003677">
    <property type="term" value="F:DNA binding"/>
    <property type="evidence" value="ECO:0007669"/>
    <property type="project" value="UniProtKB-UniRule"/>
</dbReference>
<dbReference type="Pfam" id="PF03221">
    <property type="entry name" value="HTH_Tnp_Tc5"/>
    <property type="match status" value="1"/>
</dbReference>
<reference evidence="8" key="1">
    <citation type="submission" date="2025-08" db="UniProtKB">
        <authorList>
            <consortium name="RefSeq"/>
        </authorList>
    </citation>
    <scope>IDENTIFICATION</scope>
    <source>
        <strain evidence="8">Ishihara</strain>
        <tissue evidence="8">Whole body</tissue>
    </source>
</reference>
<dbReference type="SUPFAM" id="SSF46689">
    <property type="entry name" value="Homeodomain-like"/>
    <property type="match status" value="1"/>
</dbReference>
<dbReference type="InterPro" id="IPR004875">
    <property type="entry name" value="DDE_SF_endonuclease_dom"/>
</dbReference>
<dbReference type="Proteomes" id="UP000301870">
    <property type="component" value="Unplaced"/>
</dbReference>
<keyword evidence="2 4" id="KW-0238">DNA-binding</keyword>
<dbReference type="InterPro" id="IPR007889">
    <property type="entry name" value="HTH_Psq"/>
</dbReference>
<name>A0A9J7ERQ0_SPOLT</name>
<dbReference type="PANTHER" id="PTHR19303">
    <property type="entry name" value="TRANSPOSON"/>
    <property type="match status" value="1"/>
</dbReference>
<dbReference type="RefSeq" id="XP_022836932.1">
    <property type="nucleotide sequence ID" value="XM_022981164.1"/>
</dbReference>
<dbReference type="Gene3D" id="3.30.420.10">
    <property type="entry name" value="Ribonuclease H-like superfamily/Ribonuclease H"/>
    <property type="match status" value="1"/>
</dbReference>
<evidence type="ECO:0000256" key="3">
    <source>
        <dbReference type="ARBA" id="ARBA00023242"/>
    </source>
</evidence>
<dbReference type="PANTHER" id="PTHR19303:SF16">
    <property type="entry name" value="JERKY PROTEIN HOMOLOG-LIKE"/>
    <property type="match status" value="1"/>
</dbReference>
<evidence type="ECO:0000313" key="7">
    <source>
        <dbReference type="Proteomes" id="UP000301870"/>
    </source>
</evidence>
<dbReference type="PROSITE" id="PS51253">
    <property type="entry name" value="HTH_CENPB"/>
    <property type="match status" value="1"/>
</dbReference>
<sequence>MEILRKLDSGENQMKLAGEYGVGRATIYDIKKNREKIENFANTADAGTSSRQTVKIGEYPVMEDALYTWFLQERARHTPLTGDIIRQKALTFYEKIYKNANFKVSDGWFQNFKSRYGIRLLTITGEKLSSDTSAVAPFVEKFKKKVDDLGLTPDQVYNADESGLFWRVLPNKTYVYRKESEAPGRKVSKDRVTIMPCANASGTHKLKLLFIGKAKNPRAFKNVNLPLVYKNQNKAWVTKELFVDWFHNDFVPAVRKFLKSKNLPPKAVLLLDNAPAHGPNDELSSRDGKIQTLFMPPNCTPLLQPMDQNVIQMIKCNYKKKLLLNAVIRDDDATKTLKDMNLKDAVFNVTEAWNMVPQKAIQSSWKKLWPSLNQNPEEEEEWESEDELPLAELKQMLFQKNQTELTEQDVEEWFAENSDSFPAMTDEEIINDAVSSSEQDDLEMTLLSPTSPSVKAEDGLKSIDVSIRWAEENNASNDILLNLRKLREMIIKKIYYGKKQ</sequence>
<keyword evidence="3 4" id="KW-0539">Nucleus</keyword>
<dbReference type="InterPro" id="IPR050863">
    <property type="entry name" value="CenT-Element_Derived"/>
</dbReference>
<protein>
    <submittedName>
        <fullName evidence="8">Jerky protein homolog-like</fullName>
    </submittedName>
</protein>
<evidence type="ECO:0000256" key="4">
    <source>
        <dbReference type="PROSITE-ProRule" id="PRU00320"/>
    </source>
</evidence>
<gene>
    <name evidence="8" type="primary">LOC111364315</name>
</gene>
<evidence type="ECO:0000256" key="2">
    <source>
        <dbReference type="ARBA" id="ARBA00023125"/>
    </source>
</evidence>
<dbReference type="InterPro" id="IPR006600">
    <property type="entry name" value="HTH_CenpB_DNA-bd_dom"/>
</dbReference>
<comment type="subcellular location">
    <subcellularLocation>
        <location evidence="1 4">Nucleus</location>
    </subcellularLocation>
</comment>
<dbReference type="InterPro" id="IPR009057">
    <property type="entry name" value="Homeodomain-like_sf"/>
</dbReference>
<organism evidence="7 8">
    <name type="scientific">Spodoptera litura</name>
    <name type="common">Asian cotton leafworm</name>
    <dbReference type="NCBI Taxonomy" id="69820"/>
    <lineage>
        <taxon>Eukaryota</taxon>
        <taxon>Metazoa</taxon>
        <taxon>Ecdysozoa</taxon>
        <taxon>Arthropoda</taxon>
        <taxon>Hexapoda</taxon>
        <taxon>Insecta</taxon>
        <taxon>Pterygota</taxon>
        <taxon>Neoptera</taxon>
        <taxon>Endopterygota</taxon>
        <taxon>Lepidoptera</taxon>
        <taxon>Glossata</taxon>
        <taxon>Ditrysia</taxon>
        <taxon>Noctuoidea</taxon>
        <taxon>Noctuidae</taxon>
        <taxon>Amphipyrinae</taxon>
        <taxon>Spodoptera</taxon>
    </lineage>
</organism>
<feature type="domain" description="HTH psq-type" evidence="5">
    <location>
        <begin position="1"/>
        <end position="37"/>
    </location>
</feature>
<dbReference type="KEGG" id="sliu:111364315"/>